<evidence type="ECO:0000313" key="2">
    <source>
        <dbReference type="Proteomes" id="UP000828048"/>
    </source>
</evidence>
<comment type="caution">
    <text evidence="1">The sequence shown here is derived from an EMBL/GenBank/DDBJ whole genome shotgun (WGS) entry which is preliminary data.</text>
</comment>
<organism evidence="1 2">
    <name type="scientific">Vaccinium darrowii</name>
    <dbReference type="NCBI Taxonomy" id="229202"/>
    <lineage>
        <taxon>Eukaryota</taxon>
        <taxon>Viridiplantae</taxon>
        <taxon>Streptophyta</taxon>
        <taxon>Embryophyta</taxon>
        <taxon>Tracheophyta</taxon>
        <taxon>Spermatophyta</taxon>
        <taxon>Magnoliopsida</taxon>
        <taxon>eudicotyledons</taxon>
        <taxon>Gunneridae</taxon>
        <taxon>Pentapetalae</taxon>
        <taxon>asterids</taxon>
        <taxon>Ericales</taxon>
        <taxon>Ericaceae</taxon>
        <taxon>Vaccinioideae</taxon>
        <taxon>Vaccinieae</taxon>
        <taxon>Vaccinium</taxon>
    </lineage>
</organism>
<evidence type="ECO:0000313" key="1">
    <source>
        <dbReference type="EMBL" id="KAH7837260.1"/>
    </source>
</evidence>
<reference evidence="1 2" key="1">
    <citation type="journal article" date="2021" name="Hortic Res">
        <title>High-quality reference genome and annotation aids understanding of berry development for evergreen blueberry (Vaccinium darrowii).</title>
        <authorList>
            <person name="Yu J."/>
            <person name="Hulse-Kemp A.M."/>
            <person name="Babiker E."/>
            <person name="Staton M."/>
        </authorList>
    </citation>
    <scope>NUCLEOTIDE SEQUENCE [LARGE SCALE GENOMIC DNA]</scope>
    <source>
        <strain evidence="2">cv. NJ 8807/NJ 8810</strain>
        <tissue evidence="1">Young leaf</tissue>
    </source>
</reference>
<protein>
    <submittedName>
        <fullName evidence="1">Uncharacterized protein</fullName>
    </submittedName>
</protein>
<dbReference type="EMBL" id="CM037156">
    <property type="protein sequence ID" value="KAH7837260.1"/>
    <property type="molecule type" value="Genomic_DNA"/>
</dbReference>
<name>A0ACB7X9G9_9ERIC</name>
<gene>
    <name evidence="1" type="ORF">Vadar_011701</name>
</gene>
<keyword evidence="2" id="KW-1185">Reference proteome</keyword>
<proteinExistence type="predicted"/>
<accession>A0ACB7X9G9</accession>
<sequence>MAAESGEQRRNRRTSSDLISRCSTSFVYFSLIQLALYMVPYFFPNFSLLTLLPLSAVALLAVAAVVRCCKRLLRVRASAPAFVFLSIIFVWGVYIGVIRQVISPLMDFILNTEFLMLMVGLCSILSTDPGFVTIESSHPNKLVESPVSVVEAHSKELVPSTCDMPYVFSAEENAFQLQRVRYCGLCRAYVKGFDHHCPAFGNCIGQKNHVLFVILLAGFFFTEASYVASSSQYSAKIKILDKTGHLASLSINLVISTTMFSLLQLLWQGVFLAWHIYCVCFNIRTDEWINWKRYPEFNLTVHPEPGRTPNGSETRFTNPYDKGILSNVKEFLTAIG</sequence>
<dbReference type="Proteomes" id="UP000828048">
    <property type="component" value="Chromosome 6"/>
</dbReference>